<dbReference type="Proteomes" id="UP001592530">
    <property type="component" value="Unassembled WGS sequence"/>
</dbReference>
<organism evidence="1 2">
    <name type="scientific">Streptacidiphilus alkalitolerans</name>
    <dbReference type="NCBI Taxonomy" id="3342712"/>
    <lineage>
        <taxon>Bacteria</taxon>
        <taxon>Bacillati</taxon>
        <taxon>Actinomycetota</taxon>
        <taxon>Actinomycetes</taxon>
        <taxon>Kitasatosporales</taxon>
        <taxon>Streptomycetaceae</taxon>
        <taxon>Streptacidiphilus</taxon>
    </lineage>
</organism>
<accession>A0ABV6XE38</accession>
<name>A0ABV6XE38_9ACTN</name>
<evidence type="ECO:0000313" key="1">
    <source>
        <dbReference type="EMBL" id="MFC1436534.1"/>
    </source>
</evidence>
<dbReference type="RefSeq" id="WP_380560230.1">
    <property type="nucleotide sequence ID" value="NZ_JBHEZY010000036.1"/>
</dbReference>
<comment type="caution">
    <text evidence="1">The sequence shown here is derived from an EMBL/GenBank/DDBJ whole genome shotgun (WGS) entry which is preliminary data.</text>
</comment>
<gene>
    <name evidence="1" type="ORF">ACEZDB_38470</name>
</gene>
<reference evidence="1 2" key="1">
    <citation type="submission" date="2024-09" db="EMBL/GenBank/DDBJ databases">
        <authorList>
            <person name="Lee S.D."/>
        </authorList>
    </citation>
    <scope>NUCLEOTIDE SEQUENCE [LARGE SCALE GENOMIC DNA]</scope>
    <source>
        <strain evidence="1 2">N1-3</strain>
    </source>
</reference>
<protein>
    <submittedName>
        <fullName evidence="1">Uncharacterized protein</fullName>
    </submittedName>
</protein>
<proteinExistence type="predicted"/>
<sequence length="67" mass="7078">MEEVPQSAEAALAWATAAGVTPPSRSRIEEVLLSRDAFAENLFPTLLDALGFPAPGDVLSAANRLRV</sequence>
<dbReference type="EMBL" id="JBHEZY010000036">
    <property type="protein sequence ID" value="MFC1436534.1"/>
    <property type="molecule type" value="Genomic_DNA"/>
</dbReference>
<evidence type="ECO:0000313" key="2">
    <source>
        <dbReference type="Proteomes" id="UP001592530"/>
    </source>
</evidence>